<evidence type="ECO:0000256" key="10">
    <source>
        <dbReference type="ARBA" id="ARBA00029447"/>
    </source>
</evidence>
<feature type="compositionally biased region" description="Basic and acidic residues" evidence="12">
    <location>
        <begin position="534"/>
        <end position="545"/>
    </location>
</feature>
<dbReference type="GO" id="GO:0004888">
    <property type="term" value="F:transmembrane signaling receptor activity"/>
    <property type="evidence" value="ECO:0007669"/>
    <property type="project" value="InterPro"/>
</dbReference>
<evidence type="ECO:0000313" key="17">
    <source>
        <dbReference type="Proteomes" id="UP000252405"/>
    </source>
</evidence>
<keyword evidence="4" id="KW-0145">Chemotaxis</keyword>
<evidence type="ECO:0000256" key="9">
    <source>
        <dbReference type="ARBA" id="ARBA00023224"/>
    </source>
</evidence>
<dbReference type="InterPro" id="IPR004090">
    <property type="entry name" value="Chemotax_Me-accpt_rcpt"/>
</dbReference>
<gene>
    <name evidence="16" type="ORF">DU505_02990</name>
</gene>
<evidence type="ECO:0000256" key="1">
    <source>
        <dbReference type="ARBA" id="ARBA00004429"/>
    </source>
</evidence>
<protein>
    <submittedName>
        <fullName evidence="16">HAMP domain-containing protein</fullName>
    </submittedName>
</protein>
<evidence type="ECO:0000256" key="6">
    <source>
        <dbReference type="ARBA" id="ARBA00022692"/>
    </source>
</evidence>
<keyword evidence="9 11" id="KW-0807">Transducer</keyword>
<keyword evidence="6 13" id="KW-0812">Transmembrane</keyword>
<dbReference type="Pfam" id="PF00672">
    <property type="entry name" value="HAMP"/>
    <property type="match status" value="1"/>
</dbReference>
<keyword evidence="5" id="KW-0997">Cell inner membrane</keyword>
<keyword evidence="8 13" id="KW-0472">Membrane</keyword>
<accession>A0A368U321</accession>
<dbReference type="EMBL" id="QPII01000002">
    <property type="protein sequence ID" value="RCV90887.1"/>
    <property type="molecule type" value="Genomic_DNA"/>
</dbReference>
<dbReference type="InterPro" id="IPR003122">
    <property type="entry name" value="Tar_rcpt_lig-bd"/>
</dbReference>
<dbReference type="CDD" id="cd06225">
    <property type="entry name" value="HAMP"/>
    <property type="match status" value="1"/>
</dbReference>
<dbReference type="PANTHER" id="PTHR43531">
    <property type="entry name" value="PROTEIN ICFG"/>
    <property type="match status" value="1"/>
</dbReference>
<feature type="domain" description="Methyl-accepting transducer" evidence="14">
    <location>
        <begin position="273"/>
        <end position="502"/>
    </location>
</feature>
<dbReference type="OrthoDB" id="2489132at2"/>
<comment type="similarity">
    <text evidence="10">Belongs to the methyl-accepting chemotaxis (MCP) protein family.</text>
</comment>
<feature type="domain" description="HAMP" evidence="15">
    <location>
        <begin position="216"/>
        <end position="268"/>
    </location>
</feature>
<proteinExistence type="inferred from homology"/>
<dbReference type="InterPro" id="IPR004089">
    <property type="entry name" value="MCPsignal_dom"/>
</dbReference>
<dbReference type="Proteomes" id="UP000252405">
    <property type="component" value="Unassembled WGS sequence"/>
</dbReference>
<dbReference type="InterPro" id="IPR003660">
    <property type="entry name" value="HAMP_dom"/>
</dbReference>
<reference evidence="16 17" key="1">
    <citation type="submission" date="2018-07" db="EMBL/GenBank/DDBJ databases">
        <title>Halomonas montanilacus sp. nov., isolated from Lake Pengyan on Tibetan Plateau.</title>
        <authorList>
            <person name="Lu H."/>
            <person name="Xing P."/>
            <person name="Wu Q."/>
        </authorList>
    </citation>
    <scope>NUCLEOTIDE SEQUENCE [LARGE SCALE GENOMIC DNA]</scope>
    <source>
        <strain evidence="16 17">PYC7W</strain>
    </source>
</reference>
<dbReference type="PROSITE" id="PS50111">
    <property type="entry name" value="CHEMOTAXIS_TRANSDUC_2"/>
    <property type="match status" value="1"/>
</dbReference>
<evidence type="ECO:0000256" key="12">
    <source>
        <dbReference type="SAM" id="MobiDB-lite"/>
    </source>
</evidence>
<evidence type="ECO:0000259" key="14">
    <source>
        <dbReference type="PROSITE" id="PS50111"/>
    </source>
</evidence>
<feature type="transmembrane region" description="Helical" evidence="13">
    <location>
        <begin position="12"/>
        <end position="35"/>
    </location>
</feature>
<dbReference type="CDD" id="cd11386">
    <property type="entry name" value="MCP_signal"/>
    <property type="match status" value="1"/>
</dbReference>
<keyword evidence="17" id="KW-1185">Reference proteome</keyword>
<dbReference type="PROSITE" id="PS50885">
    <property type="entry name" value="HAMP"/>
    <property type="match status" value="1"/>
</dbReference>
<dbReference type="GO" id="GO:0006935">
    <property type="term" value="P:chemotaxis"/>
    <property type="evidence" value="ECO:0007669"/>
    <property type="project" value="UniProtKB-KW"/>
</dbReference>
<keyword evidence="3" id="KW-0488">Methylation</keyword>
<evidence type="ECO:0000256" key="5">
    <source>
        <dbReference type="ARBA" id="ARBA00022519"/>
    </source>
</evidence>
<evidence type="ECO:0000256" key="13">
    <source>
        <dbReference type="SAM" id="Phobius"/>
    </source>
</evidence>
<evidence type="ECO:0000256" key="8">
    <source>
        <dbReference type="ARBA" id="ARBA00023136"/>
    </source>
</evidence>
<name>A0A368U321_9GAMM</name>
<comment type="caution">
    <text evidence="16">The sequence shown here is derived from an EMBL/GenBank/DDBJ whole genome shotgun (WGS) entry which is preliminary data.</text>
</comment>
<dbReference type="Pfam" id="PF02203">
    <property type="entry name" value="TarH"/>
    <property type="match status" value="1"/>
</dbReference>
<dbReference type="SUPFAM" id="SSF47170">
    <property type="entry name" value="Aspartate receptor, ligand-binding domain"/>
    <property type="match status" value="1"/>
</dbReference>
<dbReference type="FunFam" id="1.10.287.950:FF:000001">
    <property type="entry name" value="Methyl-accepting chemotaxis sensory transducer"/>
    <property type="match status" value="1"/>
</dbReference>
<dbReference type="Pfam" id="PF00015">
    <property type="entry name" value="MCPsignal"/>
    <property type="match status" value="1"/>
</dbReference>
<evidence type="ECO:0000256" key="2">
    <source>
        <dbReference type="ARBA" id="ARBA00022475"/>
    </source>
</evidence>
<dbReference type="Gene3D" id="1.20.120.30">
    <property type="entry name" value="Aspartate receptor, ligand-binding domain"/>
    <property type="match status" value="1"/>
</dbReference>
<evidence type="ECO:0000259" key="15">
    <source>
        <dbReference type="PROSITE" id="PS50885"/>
    </source>
</evidence>
<evidence type="ECO:0000256" key="7">
    <source>
        <dbReference type="ARBA" id="ARBA00022989"/>
    </source>
</evidence>
<dbReference type="InterPro" id="IPR035440">
    <property type="entry name" value="4HB_MCP_dom_sf"/>
</dbReference>
<sequence length="584" mass="62448">MSRFIRNISIHAAMVSVLATFVVFIALIAGMGFVAERNANRALSTLNEISAEQLNEINRADALLNAARVNLEIASNQVMLGRMQQANEKLDLALSHLDRSAQRLANFSAVPKSAQGSAHATEVESYFTTVLDLVRQQHVALDELNTPGFGNLREELEAPSNALAESITAFVDYGFGTTDALIEDFHTQALWFERAGLALLILIGLLVIGIYAGLRQIVIRPLHSAVQHLQTISKADLTGKIPEGSHNEIGKLFNAMRNMQQSLVRIVGQVRDSSGSIHIGTREIAGGNADLSSRTEQQAASLQETAASMEEITATVRQNADNARQASGLALDASTTAERGGEVVDRVVQTMGGISTSSKKISDITSVIDSIAFQTNILALNASVEAARAGEQGRGFAVVAGEVRNLASRSATAAKEIKELIDDSVAQVKAGSTLAEQAGETMDEVVAAVRRVTDIMDEISAASQEQSDGIEQVSQAVGQMDQVTQQNASLVQQATVAASSLEEQASRLEQAVAVFRLAGDALQAPRHTASSASTDKEPSRADRAARTRVPALARPAQRQVAEVDPKPQRKTRSEPVAEGEWEEF</sequence>
<dbReference type="InterPro" id="IPR051310">
    <property type="entry name" value="MCP_chemotaxis"/>
</dbReference>
<dbReference type="GO" id="GO:0005886">
    <property type="term" value="C:plasma membrane"/>
    <property type="evidence" value="ECO:0007669"/>
    <property type="project" value="UniProtKB-SubCell"/>
</dbReference>
<dbReference type="PRINTS" id="PR00260">
    <property type="entry name" value="CHEMTRNSDUCR"/>
</dbReference>
<dbReference type="PANTHER" id="PTHR43531:SF14">
    <property type="entry name" value="METHYL-ACCEPTING CHEMOTAXIS PROTEIN I-RELATED"/>
    <property type="match status" value="1"/>
</dbReference>
<organism evidence="16 17">
    <name type="scientific">Billgrantia montanilacus</name>
    <dbReference type="NCBI Taxonomy" id="2282305"/>
    <lineage>
        <taxon>Bacteria</taxon>
        <taxon>Pseudomonadati</taxon>
        <taxon>Pseudomonadota</taxon>
        <taxon>Gammaproteobacteria</taxon>
        <taxon>Oceanospirillales</taxon>
        <taxon>Halomonadaceae</taxon>
        <taxon>Billgrantia</taxon>
    </lineage>
</organism>
<comment type="subcellular location">
    <subcellularLocation>
        <location evidence="1">Cell inner membrane</location>
        <topology evidence="1">Multi-pass membrane protein</topology>
    </subcellularLocation>
</comment>
<evidence type="ECO:0000256" key="4">
    <source>
        <dbReference type="ARBA" id="ARBA00022500"/>
    </source>
</evidence>
<dbReference type="AlphaFoldDB" id="A0A368U321"/>
<evidence type="ECO:0000256" key="11">
    <source>
        <dbReference type="PROSITE-ProRule" id="PRU00284"/>
    </source>
</evidence>
<feature type="compositionally biased region" description="Basic and acidic residues" evidence="12">
    <location>
        <begin position="561"/>
        <end position="575"/>
    </location>
</feature>
<evidence type="ECO:0000256" key="3">
    <source>
        <dbReference type="ARBA" id="ARBA00022481"/>
    </source>
</evidence>
<keyword evidence="7 13" id="KW-1133">Transmembrane helix</keyword>
<keyword evidence="2" id="KW-1003">Cell membrane</keyword>
<dbReference type="SMART" id="SM00304">
    <property type="entry name" value="HAMP"/>
    <property type="match status" value="1"/>
</dbReference>
<dbReference type="SMART" id="SM00283">
    <property type="entry name" value="MA"/>
    <property type="match status" value="1"/>
</dbReference>
<dbReference type="Gene3D" id="1.10.287.950">
    <property type="entry name" value="Methyl-accepting chemotaxis protein"/>
    <property type="match status" value="1"/>
</dbReference>
<evidence type="ECO:0000313" key="16">
    <source>
        <dbReference type="EMBL" id="RCV90887.1"/>
    </source>
</evidence>
<feature type="transmembrane region" description="Helical" evidence="13">
    <location>
        <begin position="195"/>
        <end position="214"/>
    </location>
</feature>
<dbReference type="RefSeq" id="WP_114477526.1">
    <property type="nucleotide sequence ID" value="NZ_QPII01000002.1"/>
</dbReference>
<dbReference type="GO" id="GO:0007165">
    <property type="term" value="P:signal transduction"/>
    <property type="evidence" value="ECO:0007669"/>
    <property type="project" value="UniProtKB-KW"/>
</dbReference>
<dbReference type="SUPFAM" id="SSF58104">
    <property type="entry name" value="Methyl-accepting chemotaxis protein (MCP) signaling domain"/>
    <property type="match status" value="1"/>
</dbReference>
<feature type="region of interest" description="Disordered" evidence="12">
    <location>
        <begin position="524"/>
        <end position="584"/>
    </location>
</feature>